<dbReference type="EMBL" id="CCAG010005699">
    <property type="status" value="NOT_ANNOTATED_CDS"/>
    <property type="molecule type" value="Genomic_DNA"/>
</dbReference>
<evidence type="ECO:0000313" key="1">
    <source>
        <dbReference type="EnsemblMetazoa" id="GMOY006427-PB"/>
    </source>
</evidence>
<reference evidence="1" key="1">
    <citation type="submission" date="2020-05" db="UniProtKB">
        <authorList>
            <consortium name="EnsemblMetazoa"/>
        </authorList>
    </citation>
    <scope>IDENTIFICATION</scope>
    <source>
        <strain evidence="1">Yale</strain>
    </source>
</reference>
<dbReference type="AlphaFoldDB" id="A0A1B0FR49"/>
<dbReference type="EnsemblMetazoa" id="GMOY006427-RB">
    <property type="protein sequence ID" value="GMOY006427-PB"/>
    <property type="gene ID" value="GMOY006427"/>
</dbReference>
<proteinExistence type="predicted"/>
<evidence type="ECO:0000313" key="2">
    <source>
        <dbReference type="Proteomes" id="UP000092444"/>
    </source>
</evidence>
<name>A0A1B0FR49_GLOMM</name>
<dbReference type="EMBL" id="CCAG010005698">
    <property type="status" value="NOT_ANNOTATED_CDS"/>
    <property type="molecule type" value="Genomic_DNA"/>
</dbReference>
<dbReference type="Proteomes" id="UP000092444">
    <property type="component" value="Unassembled WGS sequence"/>
</dbReference>
<dbReference type="VEuPathDB" id="VectorBase:GMOY006427"/>
<organism evidence="1 2">
    <name type="scientific">Glossina morsitans morsitans</name>
    <name type="common">Savannah tsetse fly</name>
    <dbReference type="NCBI Taxonomy" id="37546"/>
    <lineage>
        <taxon>Eukaryota</taxon>
        <taxon>Metazoa</taxon>
        <taxon>Ecdysozoa</taxon>
        <taxon>Arthropoda</taxon>
        <taxon>Hexapoda</taxon>
        <taxon>Insecta</taxon>
        <taxon>Pterygota</taxon>
        <taxon>Neoptera</taxon>
        <taxon>Endopterygota</taxon>
        <taxon>Diptera</taxon>
        <taxon>Brachycera</taxon>
        <taxon>Muscomorpha</taxon>
        <taxon>Hippoboscoidea</taxon>
        <taxon>Glossinidae</taxon>
        <taxon>Glossina</taxon>
    </lineage>
</organism>
<accession>A0A1B0FR49</accession>
<sequence>MGSVKSKCSIFIWRCIVYYPKQNIWVTYLKNPLQCIFMRLFVSFHIYIEFIKRHLIEFIMTHLTFKRVIEKVSQILHTFSLL</sequence>
<keyword evidence="2" id="KW-1185">Reference proteome</keyword>
<protein>
    <submittedName>
        <fullName evidence="1">Uncharacterized protein</fullName>
    </submittedName>
</protein>